<evidence type="ECO:0000313" key="2">
    <source>
        <dbReference type="Proteomes" id="UP000184440"/>
    </source>
</evidence>
<dbReference type="InterPro" id="IPR019587">
    <property type="entry name" value="Polyketide_cyclase/dehydratase"/>
</dbReference>
<organism evidence="1 2">
    <name type="scientific">Cryptosporangium aurantiacum</name>
    <dbReference type="NCBI Taxonomy" id="134849"/>
    <lineage>
        <taxon>Bacteria</taxon>
        <taxon>Bacillati</taxon>
        <taxon>Actinomycetota</taxon>
        <taxon>Actinomycetes</taxon>
        <taxon>Cryptosporangiales</taxon>
        <taxon>Cryptosporangiaceae</taxon>
        <taxon>Cryptosporangium</taxon>
    </lineage>
</organism>
<dbReference type="Gene3D" id="3.30.530.20">
    <property type="match status" value="1"/>
</dbReference>
<dbReference type="SUPFAM" id="SSF55961">
    <property type="entry name" value="Bet v1-like"/>
    <property type="match status" value="1"/>
</dbReference>
<gene>
    <name evidence="1" type="ORF">SAMN05443668_13222</name>
</gene>
<proteinExistence type="predicted"/>
<dbReference type="RefSeq" id="WP_073266434.1">
    <property type="nucleotide sequence ID" value="NZ_FRCS01000032.1"/>
</dbReference>
<dbReference type="CDD" id="cd07812">
    <property type="entry name" value="SRPBCC"/>
    <property type="match status" value="1"/>
</dbReference>
<dbReference type="Proteomes" id="UP000184440">
    <property type="component" value="Unassembled WGS sequence"/>
</dbReference>
<name>A0A1M7RNY5_9ACTN</name>
<dbReference type="OrthoDB" id="4483486at2"/>
<dbReference type="EMBL" id="FRCS01000032">
    <property type="protein sequence ID" value="SHN48023.1"/>
    <property type="molecule type" value="Genomic_DNA"/>
</dbReference>
<dbReference type="STRING" id="134849.SAMN05443668_13222"/>
<dbReference type="AlphaFoldDB" id="A0A1M7RNY5"/>
<reference evidence="1 2" key="1">
    <citation type="submission" date="2016-11" db="EMBL/GenBank/DDBJ databases">
        <authorList>
            <person name="Jaros S."/>
            <person name="Januszkiewicz K."/>
            <person name="Wedrychowicz H."/>
        </authorList>
    </citation>
    <scope>NUCLEOTIDE SEQUENCE [LARGE SCALE GENOMIC DNA]</scope>
    <source>
        <strain evidence="1 2">DSM 46144</strain>
    </source>
</reference>
<accession>A0A1M7RNY5</accession>
<evidence type="ECO:0000313" key="1">
    <source>
        <dbReference type="EMBL" id="SHN48023.1"/>
    </source>
</evidence>
<keyword evidence="2" id="KW-1185">Reference proteome</keyword>
<protein>
    <submittedName>
        <fullName evidence="1">Polyketide cyclase / dehydrase and lipid transport</fullName>
    </submittedName>
</protein>
<dbReference type="Pfam" id="PF10604">
    <property type="entry name" value="Polyketide_cyc2"/>
    <property type="match status" value="1"/>
</dbReference>
<dbReference type="InterPro" id="IPR023393">
    <property type="entry name" value="START-like_dom_sf"/>
</dbReference>
<sequence>MQTVRLTIPTSPDRVFAVLSDGWAYASWVVGASHIRDVDEGFPAPGTRIHHSLGGWPLMVKDESEVLEFEANRKLVLKVKAWPLFGGVVKIELEPDGDDATIATLSEEFVDGPGKLLPEPLIAPMLNARNRESLHRLADRAVHDDRYAGSSRA</sequence>